<dbReference type="GeneID" id="118348590"/>
<keyword evidence="3" id="KW-1185">Reference proteome</keyword>
<dbReference type="KEGG" id="jre:118348590"/>
<dbReference type="RefSeq" id="XP_035546511.1">
    <property type="nucleotide sequence ID" value="XM_035690618.1"/>
</dbReference>
<feature type="domain" description="CCHC-type" evidence="2">
    <location>
        <begin position="16"/>
        <end position="29"/>
    </location>
</feature>
<keyword evidence="1" id="KW-0863">Zinc-finger</keyword>
<dbReference type="InterPro" id="IPR001878">
    <property type="entry name" value="Znf_CCHC"/>
</dbReference>
<dbReference type="InParanoid" id="A0A6P9EGP0"/>
<dbReference type="PANTHER" id="PTHR15503:SF45">
    <property type="entry name" value="RNA-DIRECTED DNA POLYMERASE HOMOLOG"/>
    <property type="match status" value="1"/>
</dbReference>
<dbReference type="Proteomes" id="UP000235220">
    <property type="component" value="Chromosome 1"/>
</dbReference>
<proteinExistence type="predicted"/>
<dbReference type="PANTHER" id="PTHR15503">
    <property type="entry name" value="LDOC1 RELATED"/>
    <property type="match status" value="1"/>
</dbReference>
<dbReference type="Gene3D" id="2.40.70.10">
    <property type="entry name" value="Acid Proteases"/>
    <property type="match status" value="1"/>
</dbReference>
<gene>
    <name evidence="4" type="primary">LOC118348590</name>
</gene>
<evidence type="ECO:0000313" key="4">
    <source>
        <dbReference type="RefSeq" id="XP_035546511.1"/>
    </source>
</evidence>
<evidence type="ECO:0000256" key="1">
    <source>
        <dbReference type="PROSITE-ProRule" id="PRU00047"/>
    </source>
</evidence>
<sequence length="221" mass="24678">MWMKAGGECLLAMGACFRCSQPSHMIRECLQNTPGGTTPEGKVKTQVKAKVYAITLGEVDLEMDEVADAGVITGKVRLIQHVTYALFDSGVSRSFVYYDCGQRCRLCMEPLSRKVLVAILDGKIVGCTRVVKDCRLEVAGLTLIADLIVFHLMGFDFIVGMDWLSKHYAKIDCRQREIVFDLPSKDRICYMREVIGSIPSIVMTGRVKKSTQDERLLTSQL</sequence>
<keyword evidence="1" id="KW-0862">Zinc</keyword>
<name>A0A6P9EGP0_JUGRE</name>
<dbReference type="CDD" id="cd00303">
    <property type="entry name" value="retropepsin_like"/>
    <property type="match status" value="1"/>
</dbReference>
<dbReference type="InterPro" id="IPR032567">
    <property type="entry name" value="RTL1-rel"/>
</dbReference>
<evidence type="ECO:0000313" key="3">
    <source>
        <dbReference type="Proteomes" id="UP000235220"/>
    </source>
</evidence>
<dbReference type="OrthoDB" id="1751882at2759"/>
<reference evidence="4" key="1">
    <citation type="submission" date="2025-08" db="UniProtKB">
        <authorList>
            <consortium name="RefSeq"/>
        </authorList>
    </citation>
    <scope>IDENTIFICATION</scope>
    <source>
        <tissue evidence="4">Leaves</tissue>
    </source>
</reference>
<dbReference type="InterPro" id="IPR021109">
    <property type="entry name" value="Peptidase_aspartic_dom_sf"/>
</dbReference>
<evidence type="ECO:0000259" key="2">
    <source>
        <dbReference type="PROSITE" id="PS50158"/>
    </source>
</evidence>
<accession>A0A6P9EGP0</accession>
<protein>
    <submittedName>
        <fullName evidence="4">Uncharacterized protein LOC118348590</fullName>
    </submittedName>
</protein>
<dbReference type="GO" id="GO:0003676">
    <property type="term" value="F:nucleic acid binding"/>
    <property type="evidence" value="ECO:0007669"/>
    <property type="project" value="InterPro"/>
</dbReference>
<dbReference type="Pfam" id="PF08284">
    <property type="entry name" value="RVP_2"/>
    <property type="match status" value="1"/>
</dbReference>
<dbReference type="PROSITE" id="PS50158">
    <property type="entry name" value="ZF_CCHC"/>
    <property type="match status" value="1"/>
</dbReference>
<organism evidence="3 4">
    <name type="scientific">Juglans regia</name>
    <name type="common">English walnut</name>
    <dbReference type="NCBI Taxonomy" id="51240"/>
    <lineage>
        <taxon>Eukaryota</taxon>
        <taxon>Viridiplantae</taxon>
        <taxon>Streptophyta</taxon>
        <taxon>Embryophyta</taxon>
        <taxon>Tracheophyta</taxon>
        <taxon>Spermatophyta</taxon>
        <taxon>Magnoliopsida</taxon>
        <taxon>eudicotyledons</taxon>
        <taxon>Gunneridae</taxon>
        <taxon>Pentapetalae</taxon>
        <taxon>rosids</taxon>
        <taxon>fabids</taxon>
        <taxon>Fagales</taxon>
        <taxon>Juglandaceae</taxon>
        <taxon>Juglans</taxon>
    </lineage>
</organism>
<keyword evidence="1" id="KW-0479">Metal-binding</keyword>
<dbReference type="GO" id="GO:0008270">
    <property type="term" value="F:zinc ion binding"/>
    <property type="evidence" value="ECO:0007669"/>
    <property type="project" value="UniProtKB-KW"/>
</dbReference>
<dbReference type="AlphaFoldDB" id="A0A6P9EGP0"/>
<dbReference type="SUPFAM" id="SSF50630">
    <property type="entry name" value="Acid proteases"/>
    <property type="match status" value="1"/>
</dbReference>